<dbReference type="Proteomes" id="UP000076580">
    <property type="component" value="Chromosome 03"/>
</dbReference>
<reference evidence="1 2" key="1">
    <citation type="journal article" date="2016" name="Sci. Rep.">
        <title>Insights into Adaptations to a Near-Obligate Nematode Endoparasitic Lifestyle from the Finished Genome of Drechmeria coniospora.</title>
        <authorList>
            <person name="Zhang L."/>
            <person name="Zhou Z."/>
            <person name="Guo Q."/>
            <person name="Fokkens L."/>
            <person name="Miskei M."/>
            <person name="Pocsi I."/>
            <person name="Zhang W."/>
            <person name="Chen M."/>
            <person name="Wang L."/>
            <person name="Sun Y."/>
            <person name="Donzelli B.G."/>
            <person name="Gibson D.M."/>
            <person name="Nelson D.R."/>
            <person name="Luo J.G."/>
            <person name="Rep M."/>
            <person name="Liu H."/>
            <person name="Yang S."/>
            <person name="Wang J."/>
            <person name="Krasnoff S.B."/>
            <person name="Xu Y."/>
            <person name="Molnar I."/>
            <person name="Lin M."/>
        </authorList>
    </citation>
    <scope>NUCLEOTIDE SEQUENCE [LARGE SCALE GENOMIC DNA]</scope>
    <source>
        <strain evidence="1 2">ARSEF 6962</strain>
    </source>
</reference>
<gene>
    <name evidence="1" type="ORF">DCS_08215</name>
</gene>
<sequence length="78" mass="8741">MAISVRTRIAPLLLRMVWDGNPLVWNGNPLVWDGNPLVWSDKYGWVFAVPPTPVLPGQGVSTRLTPDILTSGTWHHRL</sequence>
<protein>
    <submittedName>
        <fullName evidence="1">Uncharacterized protein</fullName>
    </submittedName>
</protein>
<dbReference type="AlphaFoldDB" id="A0A151GGM7"/>
<evidence type="ECO:0000313" key="2">
    <source>
        <dbReference type="Proteomes" id="UP000076580"/>
    </source>
</evidence>
<evidence type="ECO:0000313" key="1">
    <source>
        <dbReference type="EMBL" id="KYK56245.1"/>
    </source>
</evidence>
<dbReference type="GeneID" id="63720858"/>
<proteinExistence type="predicted"/>
<organism evidence="1 2">
    <name type="scientific">Drechmeria coniospora</name>
    <name type="common">Nematophagous fungus</name>
    <name type="synonym">Meria coniospora</name>
    <dbReference type="NCBI Taxonomy" id="98403"/>
    <lineage>
        <taxon>Eukaryota</taxon>
        <taxon>Fungi</taxon>
        <taxon>Dikarya</taxon>
        <taxon>Ascomycota</taxon>
        <taxon>Pezizomycotina</taxon>
        <taxon>Sordariomycetes</taxon>
        <taxon>Hypocreomycetidae</taxon>
        <taxon>Hypocreales</taxon>
        <taxon>Ophiocordycipitaceae</taxon>
        <taxon>Drechmeria</taxon>
    </lineage>
</organism>
<name>A0A151GGM7_DRECN</name>
<comment type="caution">
    <text evidence="1">The sequence shown here is derived from an EMBL/GenBank/DDBJ whole genome shotgun (WGS) entry which is preliminary data.</text>
</comment>
<dbReference type="EMBL" id="LAYC01000003">
    <property type="protein sequence ID" value="KYK56245.1"/>
    <property type="molecule type" value="Genomic_DNA"/>
</dbReference>
<keyword evidence="2" id="KW-1185">Reference proteome</keyword>
<dbReference type="RefSeq" id="XP_040655597.1">
    <property type="nucleotide sequence ID" value="XM_040805493.1"/>
</dbReference>
<accession>A0A151GGM7</accession>
<dbReference type="InParanoid" id="A0A151GGM7"/>